<feature type="transmembrane region" description="Helical" evidence="2">
    <location>
        <begin position="152"/>
        <end position="172"/>
    </location>
</feature>
<dbReference type="Proteomes" id="UP000284644">
    <property type="component" value="Unassembled WGS sequence"/>
</dbReference>
<feature type="transmembrane region" description="Helical" evidence="2">
    <location>
        <begin position="92"/>
        <end position="113"/>
    </location>
</feature>
<dbReference type="PROSITE" id="PS51257">
    <property type="entry name" value="PROKAR_LIPOPROTEIN"/>
    <property type="match status" value="1"/>
</dbReference>
<feature type="compositionally biased region" description="Basic and acidic residues" evidence="1">
    <location>
        <begin position="265"/>
        <end position="275"/>
    </location>
</feature>
<dbReference type="InterPro" id="IPR052712">
    <property type="entry name" value="Acid_resist_chaperone_HdeD"/>
</dbReference>
<feature type="transmembrane region" description="Helical" evidence="2">
    <location>
        <begin position="40"/>
        <end position="59"/>
    </location>
</feature>
<feature type="transmembrane region" description="Helical" evidence="2">
    <location>
        <begin position="66"/>
        <end position="86"/>
    </location>
</feature>
<sequence>MWEKINNFLKGQIVTSIIYIALGACLVFMPVSTVNVICKFVFGILLILVGLYHILIYVAEKLNSTIFDLFSGGVLMVLGIFLFMNPQIVVKLLPILLGTFILVDSIWSLKGSLKLKKRGAGSWKFLLLGSIIFIALGISLVVNPFTMVKYTVIFAGWIFLCNGVIDMIYLILLRKGLKEIKQDVEAVDADGEIISGEDSGETDDLDTEASVQPEEPIALEPEYAPWSSRKKEKSTETDIPGFTEEEKEDNATSGQEDFGTEEADREVSEMEKSLDDVQANEDDASVDGVTDTITGQDNDTPPAGRGAYVVSKPTITDDNLSDTKDESLLGMFSRKHKHNKKEN</sequence>
<feature type="compositionally biased region" description="Basic residues" evidence="1">
    <location>
        <begin position="333"/>
        <end position="343"/>
    </location>
</feature>
<gene>
    <name evidence="3" type="ORF">DW767_08450</name>
</gene>
<organism evidence="3 4">
    <name type="scientific">Blautia obeum</name>
    <dbReference type="NCBI Taxonomy" id="40520"/>
    <lineage>
        <taxon>Bacteria</taxon>
        <taxon>Bacillati</taxon>
        <taxon>Bacillota</taxon>
        <taxon>Clostridia</taxon>
        <taxon>Lachnospirales</taxon>
        <taxon>Lachnospiraceae</taxon>
        <taxon>Blautia</taxon>
    </lineage>
</organism>
<dbReference type="PANTHER" id="PTHR34989:SF1">
    <property type="entry name" value="PROTEIN HDED"/>
    <property type="match status" value="1"/>
</dbReference>
<feature type="compositionally biased region" description="Acidic residues" evidence="1">
    <location>
        <begin position="198"/>
        <end position="207"/>
    </location>
</feature>
<name>A0A396FV11_9FIRM</name>
<dbReference type="Pfam" id="PF03729">
    <property type="entry name" value="DUF308"/>
    <property type="match status" value="1"/>
</dbReference>
<reference evidence="3 4" key="1">
    <citation type="submission" date="2018-08" db="EMBL/GenBank/DDBJ databases">
        <title>A genome reference for cultivated species of the human gut microbiota.</title>
        <authorList>
            <person name="Zou Y."/>
            <person name="Xue W."/>
            <person name="Luo G."/>
        </authorList>
    </citation>
    <scope>NUCLEOTIDE SEQUENCE [LARGE SCALE GENOMIC DNA]</scope>
    <source>
        <strain evidence="3 4">AM29-25AC</strain>
    </source>
</reference>
<dbReference type="PANTHER" id="PTHR34989">
    <property type="entry name" value="PROTEIN HDED"/>
    <property type="match status" value="1"/>
</dbReference>
<dbReference type="RefSeq" id="WP_117638997.1">
    <property type="nucleotide sequence ID" value="NZ_QRPQ01000007.1"/>
</dbReference>
<dbReference type="EMBL" id="QSJW01000005">
    <property type="protein sequence ID" value="RHE12383.1"/>
    <property type="molecule type" value="Genomic_DNA"/>
</dbReference>
<evidence type="ECO:0008006" key="5">
    <source>
        <dbReference type="Google" id="ProtNLM"/>
    </source>
</evidence>
<keyword evidence="2" id="KW-0472">Membrane</keyword>
<dbReference type="AlphaFoldDB" id="A0A396FV11"/>
<evidence type="ECO:0000313" key="3">
    <source>
        <dbReference type="EMBL" id="RHE12383.1"/>
    </source>
</evidence>
<comment type="caution">
    <text evidence="3">The sequence shown here is derived from an EMBL/GenBank/DDBJ whole genome shotgun (WGS) entry which is preliminary data.</text>
</comment>
<evidence type="ECO:0000256" key="2">
    <source>
        <dbReference type="SAM" id="Phobius"/>
    </source>
</evidence>
<keyword evidence="2" id="KW-1133">Transmembrane helix</keyword>
<proteinExistence type="predicted"/>
<feature type="region of interest" description="Disordered" evidence="1">
    <location>
        <begin position="191"/>
        <end position="343"/>
    </location>
</feature>
<dbReference type="GO" id="GO:0005886">
    <property type="term" value="C:plasma membrane"/>
    <property type="evidence" value="ECO:0007669"/>
    <property type="project" value="TreeGrafter"/>
</dbReference>
<keyword evidence="2" id="KW-0812">Transmembrane</keyword>
<accession>A0A396FV11</accession>
<feature type="transmembrane region" description="Helical" evidence="2">
    <location>
        <begin position="125"/>
        <end position="146"/>
    </location>
</feature>
<feature type="transmembrane region" description="Helical" evidence="2">
    <location>
        <begin position="12"/>
        <end position="34"/>
    </location>
</feature>
<protein>
    <recommendedName>
        <fullName evidence="5">DUF308 domain-containing protein</fullName>
    </recommendedName>
</protein>
<evidence type="ECO:0000256" key="1">
    <source>
        <dbReference type="SAM" id="MobiDB-lite"/>
    </source>
</evidence>
<evidence type="ECO:0000313" key="4">
    <source>
        <dbReference type="Proteomes" id="UP000284644"/>
    </source>
</evidence>
<dbReference type="InterPro" id="IPR005325">
    <property type="entry name" value="DUF308_memb"/>
</dbReference>